<evidence type="ECO:0000256" key="8">
    <source>
        <dbReference type="ARBA" id="ARBA00022989"/>
    </source>
</evidence>
<protein>
    <recommendedName>
        <fullName evidence="4">ER membrane protein complex subunit 1</fullName>
    </recommendedName>
</protein>
<keyword evidence="8" id="KW-1133">Transmembrane helix</keyword>
<comment type="subunit">
    <text evidence="3">Component of the ER membrane protein complex (EMC).</text>
</comment>
<evidence type="ECO:0000256" key="7">
    <source>
        <dbReference type="ARBA" id="ARBA00022824"/>
    </source>
</evidence>
<evidence type="ECO:0000256" key="9">
    <source>
        <dbReference type="ARBA" id="ARBA00023136"/>
    </source>
</evidence>
<keyword evidence="6 11" id="KW-0732">Signal</keyword>
<dbReference type="Pfam" id="PF07774">
    <property type="entry name" value="EMC1_C"/>
    <property type="match status" value="1"/>
</dbReference>
<dbReference type="Proteomes" id="UP000193467">
    <property type="component" value="Unassembled WGS sequence"/>
</dbReference>
<accession>A0A1Y2CGI7</accession>
<evidence type="ECO:0000259" key="13">
    <source>
        <dbReference type="Pfam" id="PF25293"/>
    </source>
</evidence>
<name>A0A1Y2CGI7_9BASI</name>
<dbReference type="InterPro" id="IPR011047">
    <property type="entry name" value="Quinoprotein_ADH-like_sf"/>
</dbReference>
<dbReference type="InterPro" id="IPR058545">
    <property type="entry name" value="Beta-prop_EMC1_1st"/>
</dbReference>
<evidence type="ECO:0000256" key="11">
    <source>
        <dbReference type="SAM" id="SignalP"/>
    </source>
</evidence>
<dbReference type="Pfam" id="PF25293">
    <property type="entry name" value="Beta-prop_EMC1_N"/>
    <property type="match status" value="1"/>
</dbReference>
<evidence type="ECO:0000256" key="4">
    <source>
        <dbReference type="ARBA" id="ARBA00020824"/>
    </source>
</evidence>
<evidence type="ECO:0000256" key="2">
    <source>
        <dbReference type="ARBA" id="ARBA00007904"/>
    </source>
</evidence>
<dbReference type="InterPro" id="IPR015943">
    <property type="entry name" value="WD40/YVTN_repeat-like_dom_sf"/>
</dbReference>
<feature type="domain" description="ER membrane protein complex subunit 1 C-terminal" evidence="12">
    <location>
        <begin position="733"/>
        <end position="937"/>
    </location>
</feature>
<dbReference type="InterPro" id="IPR011678">
    <property type="entry name" value="EMC1_C"/>
</dbReference>
<reference evidence="14 15" key="1">
    <citation type="submission" date="2016-07" db="EMBL/GenBank/DDBJ databases">
        <title>Pervasive Adenine N6-methylation of Active Genes in Fungi.</title>
        <authorList>
            <consortium name="DOE Joint Genome Institute"/>
            <person name="Mondo S.J."/>
            <person name="Dannebaum R.O."/>
            <person name="Kuo R.C."/>
            <person name="Labutti K."/>
            <person name="Haridas S."/>
            <person name="Kuo A."/>
            <person name="Salamov A."/>
            <person name="Ahrendt S.R."/>
            <person name="Lipzen A."/>
            <person name="Sullivan W."/>
            <person name="Andreopoulos W.B."/>
            <person name="Clum A."/>
            <person name="Lindquist E."/>
            <person name="Daum C."/>
            <person name="Ramamoorthy G.K."/>
            <person name="Gryganskyi A."/>
            <person name="Culley D."/>
            <person name="Magnuson J.K."/>
            <person name="James T.Y."/>
            <person name="O'Malley M.A."/>
            <person name="Stajich J.E."/>
            <person name="Spatafora J.W."/>
            <person name="Visel A."/>
            <person name="Grigoriev I.V."/>
        </authorList>
    </citation>
    <scope>NUCLEOTIDE SEQUENCE [LARGE SCALE GENOMIC DNA]</scope>
    <source>
        <strain evidence="14 15">62-1032</strain>
    </source>
</reference>
<evidence type="ECO:0000259" key="12">
    <source>
        <dbReference type="Pfam" id="PF07774"/>
    </source>
</evidence>
<gene>
    <name evidence="14" type="ORF">BCR35DRAFT_311094</name>
</gene>
<proteinExistence type="inferred from homology"/>
<organism evidence="14 15">
    <name type="scientific">Leucosporidium creatinivorum</name>
    <dbReference type="NCBI Taxonomy" id="106004"/>
    <lineage>
        <taxon>Eukaryota</taxon>
        <taxon>Fungi</taxon>
        <taxon>Dikarya</taxon>
        <taxon>Basidiomycota</taxon>
        <taxon>Pucciniomycotina</taxon>
        <taxon>Microbotryomycetes</taxon>
        <taxon>Leucosporidiales</taxon>
        <taxon>Leucosporidium</taxon>
    </lineage>
</organism>
<evidence type="ECO:0000256" key="3">
    <source>
        <dbReference type="ARBA" id="ARBA00011276"/>
    </source>
</evidence>
<dbReference type="Gene3D" id="2.130.10.10">
    <property type="entry name" value="YVTN repeat-like/Quinoprotein amine dehydrogenase"/>
    <property type="match status" value="1"/>
</dbReference>
<dbReference type="STRING" id="106004.A0A1Y2CGI7"/>
<keyword evidence="7" id="KW-0256">Endoplasmic reticulum</keyword>
<evidence type="ECO:0000313" key="14">
    <source>
        <dbReference type="EMBL" id="ORY45435.1"/>
    </source>
</evidence>
<dbReference type="EMBL" id="MCGR01000123">
    <property type="protein sequence ID" value="ORY45435.1"/>
    <property type="molecule type" value="Genomic_DNA"/>
</dbReference>
<evidence type="ECO:0000256" key="6">
    <source>
        <dbReference type="ARBA" id="ARBA00022729"/>
    </source>
</evidence>
<keyword evidence="9" id="KW-0472">Membrane</keyword>
<evidence type="ECO:0000256" key="10">
    <source>
        <dbReference type="ARBA" id="ARBA00023180"/>
    </source>
</evidence>
<dbReference type="PANTHER" id="PTHR21573">
    <property type="entry name" value="ER MEMBRANE PROTEIN COMPLEX SUBUNIT 1"/>
    <property type="match status" value="1"/>
</dbReference>
<dbReference type="FunCoup" id="A0A1Y2CGI7">
    <property type="interactions" value="301"/>
</dbReference>
<evidence type="ECO:0000256" key="1">
    <source>
        <dbReference type="ARBA" id="ARBA00004115"/>
    </source>
</evidence>
<evidence type="ECO:0000313" key="15">
    <source>
        <dbReference type="Proteomes" id="UP000193467"/>
    </source>
</evidence>
<dbReference type="AlphaFoldDB" id="A0A1Y2CGI7"/>
<evidence type="ECO:0000256" key="5">
    <source>
        <dbReference type="ARBA" id="ARBA00022692"/>
    </source>
</evidence>
<dbReference type="InParanoid" id="A0A1Y2CGI7"/>
<sequence length="940" mass="101276">MKDWSTLALGAILSLAAPAWAIQASEVGRLDWHLPLIGPPQLSSPVDPPLHRFHHTSTSAAPNASKKSLLLTYTVKNVLAALEPSTGDVVWRRRYPSNHPNARHLSCSASSVIVLSGASGSDLASLNGSTGAVEWSLSGAEGREGQALCWNDGSTTDILWLTKDGVRRIDGITGGVIWARNNGAESKGSLRLVQIDAERFGVLDISPQDEQPALSLQLIDARQGSLVGQPSSAKSHVQASNALTVKSRAVDGPTSTLVWVESGRLLSLKLGDKLDKPSRLAASTSASAQVAQVRDVGLSHLGIFVAHYEDGTAAVITSVGEDWSVDPRVPLCGLRRPPWGSSYRPPLVLLIPPSESLPRDGGAPANFPRLPQLGSFQIYSLAATEASPAGMLTGHTFPFDQDKFGSLITFAFEASPPNAYTVATRSYISTSSGVTQAWEGSHLVWHKEESLSTVDSPALYWDVAETVQHDSSSSLLADSSLPSRLRRHVNAISRIFDQGVQSKPTAPASNGRQLVFVASSAFRTIFALDLAQQGRIVWRACIDGRAGSWDPFQRLRMLDLDDGRPRVSITLIKDAETASVSLVELDALTGTILDVDSSTPAVSAAFSQVMDKQQHVSDKITLDVSGTSIAGVSRSQFGIKTSIWTAHLPEREQVLAVAIPRDGVVASTGRILGDRSTLLKYLNPNMIAVATFSPATRSSSVLLMNSESGALLHKIGPIADVDDESNLSLALQDNWLVLTYRVAGEAARASKVVSVELYTSGDDSLGMLGVNLERIQALTRTFVSTQALEIKSFTRTKLGITTYNALFANSLGQIVAVPRRFLDPRRTLHKPTKQDQEELLLPYEALLPADPRWTLSHRREVEGLNKIESFAGRLESESLVLASGLDLFGTRVSPSRSFDVLSPTFNKAQLVITITALSLGLAVTRSMVKGRQVHQKWYFL</sequence>
<feature type="signal peptide" evidence="11">
    <location>
        <begin position="1"/>
        <end position="21"/>
    </location>
</feature>
<comment type="similarity">
    <text evidence="2">Belongs to the EMC1 family.</text>
</comment>
<keyword evidence="15" id="KW-1185">Reference proteome</keyword>
<keyword evidence="10" id="KW-0325">Glycoprotein</keyword>
<comment type="caution">
    <text evidence="14">The sequence shown here is derived from an EMBL/GenBank/DDBJ whole genome shotgun (WGS) entry which is preliminary data.</text>
</comment>
<dbReference type="PANTHER" id="PTHR21573:SF0">
    <property type="entry name" value="ER MEMBRANE PROTEIN COMPLEX SUBUNIT 1"/>
    <property type="match status" value="1"/>
</dbReference>
<feature type="domain" description="EMC1 first beta-propeller" evidence="13">
    <location>
        <begin position="26"/>
        <end position="314"/>
    </location>
</feature>
<feature type="chain" id="PRO_5013276984" description="ER membrane protein complex subunit 1" evidence="11">
    <location>
        <begin position="22"/>
        <end position="940"/>
    </location>
</feature>
<comment type="subcellular location">
    <subcellularLocation>
        <location evidence="1">Endoplasmic reticulum membrane</location>
        <topology evidence="1">Single-pass type I membrane protein</topology>
    </subcellularLocation>
</comment>
<dbReference type="OrthoDB" id="28092at2759"/>
<dbReference type="GO" id="GO:0072546">
    <property type="term" value="C:EMC complex"/>
    <property type="evidence" value="ECO:0007669"/>
    <property type="project" value="InterPro"/>
</dbReference>
<dbReference type="GO" id="GO:0034975">
    <property type="term" value="P:protein folding in endoplasmic reticulum"/>
    <property type="evidence" value="ECO:0007669"/>
    <property type="project" value="TreeGrafter"/>
</dbReference>
<keyword evidence="5" id="KW-0812">Transmembrane</keyword>
<dbReference type="InterPro" id="IPR026895">
    <property type="entry name" value="EMC1"/>
</dbReference>
<dbReference type="SUPFAM" id="SSF50998">
    <property type="entry name" value="Quinoprotein alcohol dehydrogenase-like"/>
    <property type="match status" value="1"/>
</dbReference>